<dbReference type="Proteomes" id="UP001219525">
    <property type="component" value="Unassembled WGS sequence"/>
</dbReference>
<name>A0AAD6UMA6_9AGAR</name>
<dbReference type="InterPro" id="IPR011333">
    <property type="entry name" value="SKP1/BTB/POZ_sf"/>
</dbReference>
<keyword evidence="2" id="KW-1185">Reference proteome</keyword>
<sequence length="204" mass="23247">MEIIFLQVEHCIFKVPCFQFARHSQLFATVFTLPRPAGEEAEGWHEGSPIKLDGVSILDFERLLKVLYPLTPVPNTPTLDADEWMSVLKLATKWHFLQVRDLAIRQLGEHALSLSPVSRIVLGRQYDVSTWLRSGYIELARRKASITTEEATKIGLEVALEIFRLRETAMHSTRDLNPYEKIELGSLFEAEFKRADSACQPVPP</sequence>
<dbReference type="SUPFAM" id="SSF54695">
    <property type="entry name" value="POZ domain"/>
    <property type="match status" value="1"/>
</dbReference>
<dbReference type="EMBL" id="JARJCW010000173">
    <property type="protein sequence ID" value="KAJ7189550.1"/>
    <property type="molecule type" value="Genomic_DNA"/>
</dbReference>
<feature type="non-terminal residue" evidence="1">
    <location>
        <position position="204"/>
    </location>
</feature>
<organism evidence="1 2">
    <name type="scientific">Mycena pura</name>
    <dbReference type="NCBI Taxonomy" id="153505"/>
    <lineage>
        <taxon>Eukaryota</taxon>
        <taxon>Fungi</taxon>
        <taxon>Dikarya</taxon>
        <taxon>Basidiomycota</taxon>
        <taxon>Agaricomycotina</taxon>
        <taxon>Agaricomycetes</taxon>
        <taxon>Agaricomycetidae</taxon>
        <taxon>Agaricales</taxon>
        <taxon>Marasmiineae</taxon>
        <taxon>Mycenaceae</taxon>
        <taxon>Mycena</taxon>
    </lineage>
</organism>
<dbReference type="Gene3D" id="3.30.710.10">
    <property type="entry name" value="Potassium Channel Kv1.1, Chain A"/>
    <property type="match status" value="1"/>
</dbReference>
<protein>
    <recommendedName>
        <fullName evidence="3">BTB domain-containing protein</fullName>
    </recommendedName>
</protein>
<reference evidence="1" key="1">
    <citation type="submission" date="2023-03" db="EMBL/GenBank/DDBJ databases">
        <title>Massive genome expansion in bonnet fungi (Mycena s.s.) driven by repeated elements and novel gene families across ecological guilds.</title>
        <authorList>
            <consortium name="Lawrence Berkeley National Laboratory"/>
            <person name="Harder C.B."/>
            <person name="Miyauchi S."/>
            <person name="Viragh M."/>
            <person name="Kuo A."/>
            <person name="Thoen E."/>
            <person name="Andreopoulos B."/>
            <person name="Lu D."/>
            <person name="Skrede I."/>
            <person name="Drula E."/>
            <person name="Henrissat B."/>
            <person name="Morin E."/>
            <person name="Kohler A."/>
            <person name="Barry K."/>
            <person name="LaButti K."/>
            <person name="Morin E."/>
            <person name="Salamov A."/>
            <person name="Lipzen A."/>
            <person name="Mereny Z."/>
            <person name="Hegedus B."/>
            <person name="Baldrian P."/>
            <person name="Stursova M."/>
            <person name="Weitz H."/>
            <person name="Taylor A."/>
            <person name="Grigoriev I.V."/>
            <person name="Nagy L.G."/>
            <person name="Martin F."/>
            <person name="Kauserud H."/>
        </authorList>
    </citation>
    <scope>NUCLEOTIDE SEQUENCE</scope>
    <source>
        <strain evidence="1">9144</strain>
    </source>
</reference>
<gene>
    <name evidence="1" type="ORF">GGX14DRAFT_59485</name>
</gene>
<evidence type="ECO:0000313" key="1">
    <source>
        <dbReference type="EMBL" id="KAJ7189550.1"/>
    </source>
</evidence>
<evidence type="ECO:0008006" key="3">
    <source>
        <dbReference type="Google" id="ProtNLM"/>
    </source>
</evidence>
<evidence type="ECO:0000313" key="2">
    <source>
        <dbReference type="Proteomes" id="UP001219525"/>
    </source>
</evidence>
<proteinExistence type="predicted"/>
<accession>A0AAD6UMA6</accession>
<dbReference type="AlphaFoldDB" id="A0AAD6UMA6"/>
<comment type="caution">
    <text evidence="1">The sequence shown here is derived from an EMBL/GenBank/DDBJ whole genome shotgun (WGS) entry which is preliminary data.</text>
</comment>